<dbReference type="AlphaFoldDB" id="A0AAD6RTG6"/>
<protein>
    <recommendedName>
        <fullName evidence="5">1,4-alpha-glucan branching enzyme</fullName>
        <ecNumber evidence="5">2.4.1.18</ecNumber>
    </recommendedName>
</protein>
<dbReference type="PANTHER" id="PTHR43651:SF4">
    <property type="entry name" value="1,4-ALPHA-GLUCAN-BRANCHING ENZYME 3, CHLOROPLASTIC_AMYLOPLASTIC"/>
    <property type="match status" value="1"/>
</dbReference>
<comment type="similarity">
    <text evidence="4">Belongs to the glycosyl hydrolase 13 family. GlgB subfamily.</text>
</comment>
<dbReference type="InterPro" id="IPR004193">
    <property type="entry name" value="Glyco_hydro_13_N"/>
</dbReference>
<feature type="compositionally biased region" description="Polar residues" evidence="8">
    <location>
        <begin position="60"/>
        <end position="72"/>
    </location>
</feature>
<dbReference type="Pfam" id="PF00128">
    <property type="entry name" value="Alpha-amylase"/>
    <property type="match status" value="1"/>
</dbReference>
<evidence type="ECO:0000256" key="8">
    <source>
        <dbReference type="SAM" id="MobiDB-lite"/>
    </source>
</evidence>
<evidence type="ECO:0000256" key="3">
    <source>
        <dbReference type="ARBA" id="ARBA00004727"/>
    </source>
</evidence>
<keyword evidence="7" id="KW-0035">Amyloplast</keyword>
<evidence type="ECO:0000256" key="6">
    <source>
        <dbReference type="ARBA" id="ARBA00022679"/>
    </source>
</evidence>
<dbReference type="InterPro" id="IPR013783">
    <property type="entry name" value="Ig-like_fold"/>
</dbReference>
<evidence type="ECO:0000256" key="4">
    <source>
        <dbReference type="ARBA" id="ARBA00009000"/>
    </source>
</evidence>
<dbReference type="InterPro" id="IPR037439">
    <property type="entry name" value="Branching_enzy"/>
</dbReference>
<gene>
    <name evidence="10" type="ORF">NC653_003779</name>
</gene>
<feature type="region of interest" description="Disordered" evidence="8">
    <location>
        <begin position="60"/>
        <end position="92"/>
    </location>
</feature>
<evidence type="ECO:0000256" key="5">
    <source>
        <dbReference type="ARBA" id="ARBA00012541"/>
    </source>
</evidence>
<dbReference type="SUPFAM" id="SSF51445">
    <property type="entry name" value="(Trans)glycosidases"/>
    <property type="match status" value="1"/>
</dbReference>
<dbReference type="GO" id="GO:0009501">
    <property type="term" value="C:amyloplast"/>
    <property type="evidence" value="ECO:0007669"/>
    <property type="project" value="UniProtKB-SubCell"/>
</dbReference>
<dbReference type="InterPro" id="IPR017853">
    <property type="entry name" value="GH"/>
</dbReference>
<dbReference type="FunFam" id="2.60.40.10:FF:001359">
    <property type="entry name" value="1,4-alpha-glucan-branching enzyme 3, chloroplastic/amyloplastic"/>
    <property type="match status" value="1"/>
</dbReference>
<dbReference type="Gene3D" id="3.20.20.80">
    <property type="entry name" value="Glycosidases"/>
    <property type="match status" value="1"/>
</dbReference>
<dbReference type="GO" id="GO:0003844">
    <property type="term" value="F:1,4-alpha-glucan branching enzyme activity"/>
    <property type="evidence" value="ECO:0007669"/>
    <property type="project" value="UniProtKB-EC"/>
</dbReference>
<comment type="subcellular location">
    <subcellularLocation>
        <location evidence="2">Plastid</location>
        <location evidence="2">Amyloplast</location>
    </subcellularLocation>
</comment>
<sequence>MLVTCSTLNTFSASISVSSTRFCQCQSLYPNNFFLQNKPHTTLNFFNKVRIIKCTASANQKEQQQQDLNNNGSKKKKKKKKGDDETEEDEEKKGINPVGFLTRLGISHKQFAYFLRERYKSLKDLKDELFKRNLMLKDIAYGFELMGLHRHPEHRMDFMEWAPGARYCSLIGDFNGWSPTENSAREGHFGHDDYGYWFIILEDKLKDGVQPDQLYFQQYNYVDDYDKGDSGDASIEEIFKKANDDYWEPGEDTFVNRRFEVPAKLYEQLFGPNGPQTQEELEEIPIPDAETRYNEWKQLHKNDPPSNLPPCTVIDEGKEYDIYNIKSDPVWLEKIRAKKPPLPYWFETRKGRQAWLKKYTPAIPHGSKYRVYFNTPSGPLERVPAWATYVQPDTNGNEAFAIHWEPPPERAYKWKNKHPKAPKSLRIYECHVGISGSEPKISSFTDFTEKVLPHVKEAGYNAIQLIGIVEHKDYFTVGYRVTNLYAVSSRYGTPDDFKRLVDEAHGLGLLVFLDIVHSYSAADEMVGLSLFDGSNDCYFHTGKRGHHKYWGTRMFKYGDQEVLQYLLSNLNWWVEEYHIDGFQFHSLSSMMYTHNGFASFTGNLEDYCNQHVDKDAFLYLILANELLHTLHPDIITIAEDATFYPGLCEPTSQGGLGFDYYVNLSAPEMWTSFLKNIPDHEWSMSKIVSALMGNRQYADKMLIYAENHNQCISGGQSFAEILFGEINEHTPGSTESLLRGCSLHKMIRMITFTIGGRAYLNFMGNEFGHPKRVEFPMPSNNFSYSLAHRSWYLLSNEVHHNLFSFDKDLMNLDENNRLLSRGSPHIHHVNDTTMVISYIRGPLLFVFNFHPTEAYERYSVGVEEAGEYQIILNTDEKKYGGQGLVDAQQHIQRTISRKADGLQNCLELPLPSRTAQSLCSWSSSQKIHLAIASVYCSYFCMF</sequence>
<dbReference type="InterPro" id="IPR014756">
    <property type="entry name" value="Ig_E-set"/>
</dbReference>
<comment type="catalytic activity">
    <reaction evidence="1">
        <text>Transfers a segment of a (1-&gt;4)-alpha-D-glucan chain to a primary hydroxy group in a similar glucan chain.</text>
        <dbReference type="EC" id="2.4.1.18"/>
    </reaction>
</comment>
<evidence type="ECO:0000256" key="2">
    <source>
        <dbReference type="ARBA" id="ARBA00004602"/>
    </source>
</evidence>
<dbReference type="EC" id="2.4.1.18" evidence="5"/>
<evidence type="ECO:0000313" key="10">
    <source>
        <dbReference type="EMBL" id="KAJ7014275.1"/>
    </source>
</evidence>
<dbReference type="InterPro" id="IPR013780">
    <property type="entry name" value="Glyco_hydro_b"/>
</dbReference>
<dbReference type="SUPFAM" id="SSF81296">
    <property type="entry name" value="E set domains"/>
    <property type="match status" value="1"/>
</dbReference>
<dbReference type="GO" id="GO:0005978">
    <property type="term" value="P:glycogen biosynthetic process"/>
    <property type="evidence" value="ECO:0007669"/>
    <property type="project" value="InterPro"/>
</dbReference>
<comment type="pathway">
    <text evidence="3">Glycan biosynthesis; starch biosynthesis.</text>
</comment>
<name>A0AAD6RTG6_9ROSI</name>
<dbReference type="Gene3D" id="2.60.40.10">
    <property type="entry name" value="Immunoglobulins"/>
    <property type="match status" value="2"/>
</dbReference>
<dbReference type="SMART" id="SM00642">
    <property type="entry name" value="Aamy"/>
    <property type="match status" value="1"/>
</dbReference>
<dbReference type="InterPro" id="IPR006048">
    <property type="entry name" value="A-amylase/branching_C"/>
</dbReference>
<dbReference type="GO" id="GO:0043169">
    <property type="term" value="F:cation binding"/>
    <property type="evidence" value="ECO:0007669"/>
    <property type="project" value="InterPro"/>
</dbReference>
<evidence type="ECO:0000313" key="11">
    <source>
        <dbReference type="Proteomes" id="UP001164929"/>
    </source>
</evidence>
<dbReference type="EMBL" id="JAQIZT010000001">
    <property type="protein sequence ID" value="KAJ7014275.1"/>
    <property type="molecule type" value="Genomic_DNA"/>
</dbReference>
<dbReference type="SUPFAM" id="SSF51011">
    <property type="entry name" value="Glycosyl hydrolase domain"/>
    <property type="match status" value="1"/>
</dbReference>
<dbReference type="Proteomes" id="UP001164929">
    <property type="component" value="Chromosome 1"/>
</dbReference>
<proteinExistence type="inferred from homology"/>
<dbReference type="InterPro" id="IPR006047">
    <property type="entry name" value="GH13_cat_dom"/>
</dbReference>
<keyword evidence="6" id="KW-0808">Transferase</keyword>
<comment type="caution">
    <text evidence="10">The sequence shown here is derived from an EMBL/GenBank/DDBJ whole genome shotgun (WGS) entry which is preliminary data.</text>
</comment>
<accession>A0AAD6RTG6</accession>
<evidence type="ECO:0000256" key="1">
    <source>
        <dbReference type="ARBA" id="ARBA00000826"/>
    </source>
</evidence>
<reference evidence="10 11" key="1">
    <citation type="journal article" date="2023" name="Mol. Ecol. Resour.">
        <title>Chromosome-level genome assembly of a triploid poplar Populus alba 'Berolinensis'.</title>
        <authorList>
            <person name="Chen S."/>
            <person name="Yu Y."/>
            <person name="Wang X."/>
            <person name="Wang S."/>
            <person name="Zhang T."/>
            <person name="Zhou Y."/>
            <person name="He R."/>
            <person name="Meng N."/>
            <person name="Wang Y."/>
            <person name="Liu W."/>
            <person name="Liu Z."/>
            <person name="Liu J."/>
            <person name="Guo Q."/>
            <person name="Huang H."/>
            <person name="Sederoff R.R."/>
            <person name="Wang G."/>
            <person name="Qu G."/>
            <person name="Chen S."/>
        </authorList>
    </citation>
    <scope>NUCLEOTIDE SEQUENCE [LARGE SCALE GENOMIC DNA]</scope>
    <source>
        <strain evidence="10">SC-2020</strain>
    </source>
</reference>
<organism evidence="10 11">
    <name type="scientific">Populus alba x Populus x berolinensis</name>
    <dbReference type="NCBI Taxonomy" id="444605"/>
    <lineage>
        <taxon>Eukaryota</taxon>
        <taxon>Viridiplantae</taxon>
        <taxon>Streptophyta</taxon>
        <taxon>Embryophyta</taxon>
        <taxon>Tracheophyta</taxon>
        <taxon>Spermatophyta</taxon>
        <taxon>Magnoliopsida</taxon>
        <taxon>eudicotyledons</taxon>
        <taxon>Gunneridae</taxon>
        <taxon>Pentapetalae</taxon>
        <taxon>rosids</taxon>
        <taxon>fabids</taxon>
        <taxon>Malpighiales</taxon>
        <taxon>Salicaceae</taxon>
        <taxon>Saliceae</taxon>
        <taxon>Populus</taxon>
    </lineage>
</organism>
<dbReference type="Pfam" id="PF02806">
    <property type="entry name" value="Alpha-amylase_C"/>
    <property type="match status" value="1"/>
</dbReference>
<dbReference type="Pfam" id="PF02922">
    <property type="entry name" value="CBM_48"/>
    <property type="match status" value="1"/>
</dbReference>
<evidence type="ECO:0000256" key="7">
    <source>
        <dbReference type="ARBA" id="ARBA00023234"/>
    </source>
</evidence>
<keyword evidence="11" id="KW-1185">Reference proteome</keyword>
<keyword evidence="7" id="KW-0934">Plastid</keyword>
<dbReference type="PIRSF" id="PIRSF000463">
    <property type="entry name" value="GlgB"/>
    <property type="match status" value="1"/>
</dbReference>
<dbReference type="Gene3D" id="2.60.40.1180">
    <property type="entry name" value="Golgi alpha-mannosidase II"/>
    <property type="match status" value="1"/>
</dbReference>
<evidence type="ECO:0000259" key="9">
    <source>
        <dbReference type="SMART" id="SM00642"/>
    </source>
</evidence>
<dbReference type="GO" id="GO:0004553">
    <property type="term" value="F:hydrolase activity, hydrolyzing O-glycosyl compounds"/>
    <property type="evidence" value="ECO:0007669"/>
    <property type="project" value="InterPro"/>
</dbReference>
<feature type="domain" description="Glycosyl hydrolase family 13 catalytic" evidence="9">
    <location>
        <begin position="442"/>
        <end position="790"/>
    </location>
</feature>
<dbReference type="FunFam" id="3.20.20.80:FF:000093">
    <property type="entry name" value="1,4-alpha-glucan-branching enzyme 3, chloroplastic/amyloplastic"/>
    <property type="match status" value="1"/>
</dbReference>
<dbReference type="PANTHER" id="PTHR43651">
    <property type="entry name" value="1,4-ALPHA-GLUCAN-BRANCHING ENZYME"/>
    <property type="match status" value="1"/>
</dbReference>